<dbReference type="InterPro" id="IPR050952">
    <property type="entry name" value="TRIM-NHL_E3_ligases"/>
</dbReference>
<feature type="repeat" description="NHL" evidence="3">
    <location>
        <begin position="717"/>
        <end position="760"/>
    </location>
</feature>
<feature type="repeat" description="NHL" evidence="3">
    <location>
        <begin position="915"/>
        <end position="946"/>
    </location>
</feature>
<evidence type="ECO:0000313" key="6">
    <source>
        <dbReference type="EMBL" id="CAG9760254.1"/>
    </source>
</evidence>
<feature type="compositionally biased region" description="Low complexity" evidence="4">
    <location>
        <begin position="299"/>
        <end position="327"/>
    </location>
</feature>
<evidence type="ECO:0000256" key="1">
    <source>
        <dbReference type="ARBA" id="ARBA00022737"/>
    </source>
</evidence>
<name>A0A9N9MAH1_9CUCU</name>
<keyword evidence="2" id="KW-0863">Zinc-finger</keyword>
<dbReference type="SUPFAM" id="SSF57845">
    <property type="entry name" value="B-box zinc-binding domain"/>
    <property type="match status" value="1"/>
</dbReference>
<keyword evidence="2" id="KW-0862">Zinc</keyword>
<reference evidence="6" key="1">
    <citation type="submission" date="2022-01" db="EMBL/GenBank/DDBJ databases">
        <authorList>
            <person name="King R."/>
        </authorList>
    </citation>
    <scope>NUCLEOTIDE SEQUENCE</scope>
</reference>
<dbReference type="PANTHER" id="PTHR24104">
    <property type="entry name" value="E3 UBIQUITIN-PROTEIN LIGASE NHLRC1-RELATED"/>
    <property type="match status" value="1"/>
</dbReference>
<evidence type="ECO:0000259" key="5">
    <source>
        <dbReference type="PROSITE" id="PS50119"/>
    </source>
</evidence>
<dbReference type="PROSITE" id="PS50119">
    <property type="entry name" value="ZF_BBOX"/>
    <property type="match status" value="1"/>
</dbReference>
<evidence type="ECO:0000313" key="7">
    <source>
        <dbReference type="Proteomes" id="UP001152799"/>
    </source>
</evidence>
<dbReference type="PROSITE" id="PS51125">
    <property type="entry name" value="NHL"/>
    <property type="match status" value="5"/>
</dbReference>
<evidence type="ECO:0000256" key="4">
    <source>
        <dbReference type="SAM" id="MobiDB-lite"/>
    </source>
</evidence>
<dbReference type="GO" id="GO:0061630">
    <property type="term" value="F:ubiquitin protein ligase activity"/>
    <property type="evidence" value="ECO:0007669"/>
    <property type="project" value="TreeGrafter"/>
</dbReference>
<dbReference type="OrthoDB" id="342730at2759"/>
<dbReference type="InterPro" id="IPR000315">
    <property type="entry name" value="Znf_B-box"/>
</dbReference>
<protein>
    <recommendedName>
        <fullName evidence="5">B box-type domain-containing protein</fullName>
    </recommendedName>
</protein>
<dbReference type="AlphaFoldDB" id="A0A9N9MAH1"/>
<feature type="repeat" description="NHL" evidence="3">
    <location>
        <begin position="862"/>
        <end position="901"/>
    </location>
</feature>
<evidence type="ECO:0000256" key="2">
    <source>
        <dbReference type="PROSITE-ProRule" id="PRU00024"/>
    </source>
</evidence>
<feature type="repeat" description="NHL" evidence="3">
    <location>
        <begin position="764"/>
        <end position="807"/>
    </location>
</feature>
<dbReference type="SUPFAM" id="SSF101898">
    <property type="entry name" value="NHL repeat"/>
    <property type="match status" value="1"/>
</dbReference>
<dbReference type="SMART" id="SM00336">
    <property type="entry name" value="BBOX"/>
    <property type="match status" value="1"/>
</dbReference>
<accession>A0A9N9MAH1</accession>
<keyword evidence="1" id="KW-0677">Repeat</keyword>
<evidence type="ECO:0000256" key="3">
    <source>
        <dbReference type="PROSITE-ProRule" id="PRU00504"/>
    </source>
</evidence>
<dbReference type="InterPro" id="IPR011042">
    <property type="entry name" value="6-blade_b-propeller_TolB-like"/>
</dbReference>
<feature type="region of interest" description="Disordered" evidence="4">
    <location>
        <begin position="299"/>
        <end position="348"/>
    </location>
</feature>
<proteinExistence type="predicted"/>
<dbReference type="Pfam" id="PF01436">
    <property type="entry name" value="NHL"/>
    <property type="match status" value="3"/>
</dbReference>
<dbReference type="Gene3D" id="3.30.160.60">
    <property type="entry name" value="Classic Zinc Finger"/>
    <property type="match status" value="1"/>
</dbReference>
<sequence length="946" mass="105609">MVGFPRNSPTTIDTTNTILEQQAQGHSSSTRFSLTTAPSYVSMPQQHQRQPQAATSIDPFINNNPLFNNGPIGSSFRQGFTASVAANDPLSNNSLNDSSFSQGFRTFNSIFDLNDPWSKNDVYSPSFRQGLTTAPDPINNSLSNNDQFGPGLCFQQGFSATTAHINDSLSNDGSFGPSFRQGFAIAPVPMNDPLSNSAQFNTSFQQGLSTSLASEPLSNNGPFGPSFWQGFYVNCSLCQQKDQANAKCYECNVHLCASCVYNHERANNTHFHTIFHFGSLADRVSPNGTRNLDQQIVSGTNEQSNNNNNSDGNSHSMSSDESNGSSSKVVGAGRRTVSESSRNSSSSYDESVTLMMNNMSLLTSCSSLYQSDTLSPPIARSLLQIATQEEKSLSQGDSNNTISLPTGPVEMAPCERHEMQFYYFCNQCMVPMCEACVHERHRNHRLLFISEGLQKASEMSSDLNCQLREVTVLLRQTLDGLHRMRETIEQRAQQVSVDIRCATGRVVEAIEAEREDNLHRVEQAKQVKLKHIFYQMHNVRTHYSTLARAMDILTNPAIYSNPVENMAANYQAFKQLSQARNMGTSSFPIEDKLFSFVPATEVRLRYRGCLGKLQISDAPLTKSSLVCRQPLLRMAPSIPEPVFPLPRAKARPIFGCREIVSIQKTGRIPKLVWGKAGNNSGEMCRPWGITINRQGQFIMADRSNNRIQVFDCEGNYLFHFGTRGTGEGQFDRPSAVAVNPNDDLVVADKDNHRIQVFNRLGEFLFTFGQKGERIGEFLYPWDVACDNGGNIVVSDARNHRIQLFRWNGIFITKWGGESNLPKAFDTPRGVTFDPYGNILLTDFNLHRIVFINRVTGLIRTMGVLGNEKGQFNRPQGIICDDKGWFIVADSRNYRFQVFNEDGKFQWMAGIEGKDEPEELDRPCDVALDPKGNIYVIDFGNDRIKVY</sequence>
<dbReference type="Proteomes" id="UP001152799">
    <property type="component" value="Chromosome 1"/>
</dbReference>
<dbReference type="CDD" id="cd14954">
    <property type="entry name" value="NHL_TRIM71_like"/>
    <property type="match status" value="1"/>
</dbReference>
<dbReference type="GO" id="GO:0043161">
    <property type="term" value="P:proteasome-mediated ubiquitin-dependent protein catabolic process"/>
    <property type="evidence" value="ECO:0007669"/>
    <property type="project" value="TreeGrafter"/>
</dbReference>
<keyword evidence="7" id="KW-1185">Reference proteome</keyword>
<dbReference type="InterPro" id="IPR001258">
    <property type="entry name" value="NHL_repeat"/>
</dbReference>
<keyword evidence="2" id="KW-0479">Metal-binding</keyword>
<dbReference type="PANTHER" id="PTHR24104:SF48">
    <property type="entry name" value="PROTEIN WECH"/>
    <property type="match status" value="1"/>
</dbReference>
<dbReference type="CDD" id="cd19756">
    <property type="entry name" value="Bbox2"/>
    <property type="match status" value="1"/>
</dbReference>
<organism evidence="6 7">
    <name type="scientific">Ceutorhynchus assimilis</name>
    <name type="common">cabbage seed weevil</name>
    <dbReference type="NCBI Taxonomy" id="467358"/>
    <lineage>
        <taxon>Eukaryota</taxon>
        <taxon>Metazoa</taxon>
        <taxon>Ecdysozoa</taxon>
        <taxon>Arthropoda</taxon>
        <taxon>Hexapoda</taxon>
        <taxon>Insecta</taxon>
        <taxon>Pterygota</taxon>
        <taxon>Neoptera</taxon>
        <taxon>Endopterygota</taxon>
        <taxon>Coleoptera</taxon>
        <taxon>Polyphaga</taxon>
        <taxon>Cucujiformia</taxon>
        <taxon>Curculionidae</taxon>
        <taxon>Ceutorhynchinae</taxon>
        <taxon>Ceutorhynchus</taxon>
    </lineage>
</organism>
<dbReference type="Gene3D" id="2.120.10.30">
    <property type="entry name" value="TolB, C-terminal domain"/>
    <property type="match status" value="3"/>
</dbReference>
<dbReference type="GO" id="GO:0000209">
    <property type="term" value="P:protein polyubiquitination"/>
    <property type="evidence" value="ECO:0007669"/>
    <property type="project" value="TreeGrafter"/>
</dbReference>
<dbReference type="EMBL" id="OU892277">
    <property type="protein sequence ID" value="CAG9760254.1"/>
    <property type="molecule type" value="Genomic_DNA"/>
</dbReference>
<feature type="domain" description="B box-type" evidence="5">
    <location>
        <begin position="409"/>
        <end position="449"/>
    </location>
</feature>
<gene>
    <name evidence="6" type="ORF">CEUTPL_LOCUS990</name>
</gene>
<dbReference type="GO" id="GO:0008270">
    <property type="term" value="F:zinc ion binding"/>
    <property type="evidence" value="ECO:0007669"/>
    <property type="project" value="UniProtKB-KW"/>
</dbReference>
<dbReference type="Pfam" id="PF00643">
    <property type="entry name" value="zf-B_box"/>
    <property type="match status" value="1"/>
</dbReference>
<feature type="compositionally biased region" description="Low complexity" evidence="4">
    <location>
        <begin position="338"/>
        <end position="348"/>
    </location>
</feature>
<feature type="repeat" description="NHL" evidence="3">
    <location>
        <begin position="674"/>
        <end position="713"/>
    </location>
</feature>